<evidence type="ECO:0000313" key="4">
    <source>
        <dbReference type="Proteomes" id="UP001282288"/>
    </source>
</evidence>
<reference evidence="1 3" key="1">
    <citation type="journal article" date="2023" name="Microb. Genom.">
        <title>Mesoterricola silvestris gen. nov., sp. nov., Mesoterricola sediminis sp. nov., Geothrix oryzae sp. nov., Geothrix edaphica sp. nov., Geothrix rubra sp. nov., and Geothrix limicola sp. nov., six novel members of Acidobacteriota isolated from soils.</title>
        <authorList>
            <person name="Weisberg A.J."/>
            <person name="Pearce E."/>
            <person name="Kramer C.G."/>
            <person name="Chang J.H."/>
            <person name="Clarke C.R."/>
        </authorList>
    </citation>
    <scope>NUCLEOTIDE SEQUENCE</scope>
    <source>
        <strain evidence="2 3">NB05-1H</strain>
        <strain evidence="1">NRRL_B-16521</strain>
    </source>
</reference>
<comment type="caution">
    <text evidence="1">The sequence shown here is derived from an EMBL/GenBank/DDBJ whole genome shotgun (WGS) entry which is preliminary data.</text>
</comment>
<dbReference type="EMBL" id="JARAWC010000060">
    <property type="protein sequence ID" value="MDX2966491.1"/>
    <property type="molecule type" value="Genomic_DNA"/>
</dbReference>
<evidence type="ECO:0000313" key="2">
    <source>
        <dbReference type="EMBL" id="MDX3025862.1"/>
    </source>
</evidence>
<gene>
    <name evidence="1" type="ORF">PV399_43310</name>
    <name evidence="2" type="ORF">PV666_49585</name>
</gene>
<dbReference type="Proteomes" id="UP001272987">
    <property type="component" value="Unassembled WGS sequence"/>
</dbReference>
<dbReference type="Proteomes" id="UP001282288">
    <property type="component" value="Unassembled WGS sequence"/>
</dbReference>
<keyword evidence="3" id="KW-1185">Reference proteome</keyword>
<proteinExistence type="predicted"/>
<protein>
    <submittedName>
        <fullName evidence="1">Uncharacterized protein</fullName>
    </submittedName>
</protein>
<dbReference type="RefSeq" id="WP_141655675.1">
    <property type="nucleotide sequence ID" value="NZ_BCML01000081.1"/>
</dbReference>
<organism evidence="1 4">
    <name type="scientific">Streptomyces acidiscabies</name>
    <dbReference type="NCBI Taxonomy" id="42234"/>
    <lineage>
        <taxon>Bacteria</taxon>
        <taxon>Bacillati</taxon>
        <taxon>Actinomycetota</taxon>
        <taxon>Actinomycetes</taxon>
        <taxon>Kitasatosporales</taxon>
        <taxon>Streptomycetaceae</taxon>
        <taxon>Streptomyces</taxon>
    </lineage>
</organism>
<dbReference type="EMBL" id="JARAWP010000058">
    <property type="protein sequence ID" value="MDX3025862.1"/>
    <property type="molecule type" value="Genomic_DNA"/>
</dbReference>
<dbReference type="AlphaFoldDB" id="A0AAP6BKK0"/>
<evidence type="ECO:0000313" key="3">
    <source>
        <dbReference type="Proteomes" id="UP001272987"/>
    </source>
</evidence>
<name>A0AAP6BKK0_9ACTN</name>
<evidence type="ECO:0000313" key="1">
    <source>
        <dbReference type="EMBL" id="MDX2966491.1"/>
    </source>
</evidence>
<sequence>MTGSPFATRIARTDRPATGLRLRAATLTQQAGHVPGPWASACATSPTPTTAPVSARAAAVARCPGR</sequence>
<dbReference type="GeneID" id="69809237"/>
<accession>A0AAP6BKK0</accession>